<name>A0ABY3RMV1_9MICO</name>
<gene>
    <name evidence="5" type="ORF">K8F61_09990</name>
</gene>
<dbReference type="Proteomes" id="UP001199642">
    <property type="component" value="Chromosome"/>
</dbReference>
<protein>
    <submittedName>
        <fullName evidence="5">GNAT family N-acetyltransferase</fullName>
    </submittedName>
</protein>
<dbReference type="PANTHER" id="PTHR43877">
    <property type="entry name" value="AMINOALKYLPHOSPHONATE N-ACETYLTRANSFERASE-RELATED-RELATED"/>
    <property type="match status" value="1"/>
</dbReference>
<dbReference type="EMBL" id="CP082781">
    <property type="protein sequence ID" value="UGS25037.1"/>
    <property type="molecule type" value="Genomic_DNA"/>
</dbReference>
<dbReference type="SUPFAM" id="SSF55729">
    <property type="entry name" value="Acyl-CoA N-acyltransferases (Nat)"/>
    <property type="match status" value="2"/>
</dbReference>
<keyword evidence="6" id="KW-1185">Reference proteome</keyword>
<dbReference type="InterPro" id="IPR000182">
    <property type="entry name" value="GNAT_dom"/>
</dbReference>
<evidence type="ECO:0000313" key="5">
    <source>
        <dbReference type="EMBL" id="UGS25037.1"/>
    </source>
</evidence>
<sequence>MPARIEIARIDPFDDEAVDAWWDVYAAARHADRGERAVLWSREEIRRELQQESDVTDRRAYLARQAGAVVGAASLALPLKDNTHRAEVAVYVGPADRRRGIGSALLAAVEDEARAAARRTLTGATQWSADGPRDGAGHPGPEFARTHGYDIALGDLESTLALPVAARTLDTLLADAPRDDYAVRSWIGPVPEDVVAGWAELDSTLDTEAPTGDLDIERAAPDVAGIRENEDLIAAQGRTSFGAVALAPDGAVAAYTQLVVSGDDGNAYQWGTLVRRADRGHRLGLRLKVENLRRLQQHMPEVPRVITFNAESNAPMLAVNEALGFVPTGRLAELQKRLDPDPPAAGPDRRAEGMMDA</sequence>
<feature type="compositionally biased region" description="Basic and acidic residues" evidence="3">
    <location>
        <begin position="347"/>
        <end position="357"/>
    </location>
</feature>
<accession>A0ABY3RMV1</accession>
<dbReference type="PROSITE" id="PS51186">
    <property type="entry name" value="GNAT"/>
    <property type="match status" value="1"/>
</dbReference>
<evidence type="ECO:0000259" key="4">
    <source>
        <dbReference type="PROSITE" id="PS51186"/>
    </source>
</evidence>
<dbReference type="RefSeq" id="WP_231818892.1">
    <property type="nucleotide sequence ID" value="NZ_CP082781.1"/>
</dbReference>
<organism evidence="5 6">
    <name type="scientific">Microbacterium resistens</name>
    <dbReference type="NCBI Taxonomy" id="156977"/>
    <lineage>
        <taxon>Bacteria</taxon>
        <taxon>Bacillati</taxon>
        <taxon>Actinomycetota</taxon>
        <taxon>Actinomycetes</taxon>
        <taxon>Micrococcales</taxon>
        <taxon>Microbacteriaceae</taxon>
        <taxon>Microbacterium</taxon>
    </lineage>
</organism>
<feature type="region of interest" description="Disordered" evidence="3">
    <location>
        <begin position="335"/>
        <end position="357"/>
    </location>
</feature>
<dbReference type="InterPro" id="IPR016181">
    <property type="entry name" value="Acyl_CoA_acyltransferase"/>
</dbReference>
<proteinExistence type="predicted"/>
<evidence type="ECO:0000256" key="1">
    <source>
        <dbReference type="ARBA" id="ARBA00022679"/>
    </source>
</evidence>
<feature type="domain" description="N-acetyltransferase" evidence="4">
    <location>
        <begin position="8"/>
        <end position="163"/>
    </location>
</feature>
<keyword evidence="2" id="KW-0012">Acyltransferase</keyword>
<dbReference type="Gene3D" id="3.40.630.30">
    <property type="match status" value="1"/>
</dbReference>
<dbReference type="Pfam" id="PF00583">
    <property type="entry name" value="Acetyltransf_1"/>
    <property type="match status" value="1"/>
</dbReference>
<reference evidence="5 6" key="1">
    <citation type="submission" date="2023-01" db="EMBL/GenBank/DDBJ databases">
        <title>Characterization of estradiol degrading bacteria Microbacterium sp. MZT7 and reveal degrading genes through genome analysis.</title>
        <authorList>
            <person name="Hao P."/>
            <person name="Gao Y."/>
        </authorList>
    </citation>
    <scope>NUCLEOTIDE SEQUENCE [LARGE SCALE GENOMIC DNA]</scope>
    <source>
        <strain evidence="5 6">MZT7</strain>
    </source>
</reference>
<keyword evidence="1" id="KW-0808">Transferase</keyword>
<dbReference type="CDD" id="cd04301">
    <property type="entry name" value="NAT_SF"/>
    <property type="match status" value="1"/>
</dbReference>
<evidence type="ECO:0000256" key="2">
    <source>
        <dbReference type="ARBA" id="ARBA00023315"/>
    </source>
</evidence>
<dbReference type="PANTHER" id="PTHR43877:SF1">
    <property type="entry name" value="ACETYLTRANSFERASE"/>
    <property type="match status" value="1"/>
</dbReference>
<dbReference type="InterPro" id="IPR050832">
    <property type="entry name" value="Bact_Acetyltransf"/>
</dbReference>
<evidence type="ECO:0000313" key="6">
    <source>
        <dbReference type="Proteomes" id="UP001199642"/>
    </source>
</evidence>
<evidence type="ECO:0000256" key="3">
    <source>
        <dbReference type="SAM" id="MobiDB-lite"/>
    </source>
</evidence>